<dbReference type="AlphaFoldDB" id="A0A930KUE8"/>
<evidence type="ECO:0000313" key="2">
    <source>
        <dbReference type="EMBL" id="MBF1657158.1"/>
    </source>
</evidence>
<feature type="chain" id="PRO_5037394763" evidence="1">
    <location>
        <begin position="31"/>
        <end position="128"/>
    </location>
</feature>
<gene>
    <name evidence="2" type="ORF">HXO61_04415</name>
</gene>
<keyword evidence="1" id="KW-0732">Signal</keyword>
<protein>
    <submittedName>
        <fullName evidence="2">Peptidase inhibitor family I36 protein</fullName>
    </submittedName>
</protein>
<accession>A0A930KUE8</accession>
<proteinExistence type="predicted"/>
<name>A0A930KUE8_9MICC</name>
<reference evidence="2" key="1">
    <citation type="submission" date="2020-04" db="EMBL/GenBank/DDBJ databases">
        <title>Deep metagenomics examines the oral microbiome during advanced dental caries in children, revealing novel taxa and co-occurrences with host molecules.</title>
        <authorList>
            <person name="Baker J.L."/>
            <person name="Morton J.T."/>
            <person name="Dinis M."/>
            <person name="Alvarez R."/>
            <person name="Tran N.C."/>
            <person name="Knight R."/>
            <person name="Edlund A."/>
        </authorList>
    </citation>
    <scope>NUCLEOTIDE SEQUENCE</scope>
    <source>
        <strain evidence="2">JCVI_39_bin.18</strain>
    </source>
</reference>
<evidence type="ECO:0000256" key="1">
    <source>
        <dbReference type="SAM" id="SignalP"/>
    </source>
</evidence>
<evidence type="ECO:0000313" key="3">
    <source>
        <dbReference type="Proteomes" id="UP000770330"/>
    </source>
</evidence>
<sequence length="128" mass="14249">MMSLKKVLASAAVLAASAGSIVAVAPAAQATDYKGVWNCPESHVCIWEHSDFHGVKDTISGYDSYANVSEYMHDRGSSWMNANKYRGEWLGEWSGIRKVHGSHLPPQYRGTDLTHDNFNDRVDFVMWG</sequence>
<dbReference type="Proteomes" id="UP000770330">
    <property type="component" value="Unassembled WGS sequence"/>
</dbReference>
<dbReference type="Pfam" id="PF03995">
    <property type="entry name" value="Inhibitor_I36"/>
    <property type="match status" value="1"/>
</dbReference>
<feature type="signal peptide" evidence="1">
    <location>
        <begin position="1"/>
        <end position="30"/>
    </location>
</feature>
<dbReference type="RefSeq" id="WP_161799237.1">
    <property type="nucleotide sequence ID" value="NZ_CAUVVS010000008.1"/>
</dbReference>
<organism evidence="2 3">
    <name type="scientific">Rothia mucilaginosa</name>
    <dbReference type="NCBI Taxonomy" id="43675"/>
    <lineage>
        <taxon>Bacteria</taxon>
        <taxon>Bacillati</taxon>
        <taxon>Actinomycetota</taxon>
        <taxon>Actinomycetes</taxon>
        <taxon>Micrococcales</taxon>
        <taxon>Micrococcaceae</taxon>
        <taxon>Rothia</taxon>
    </lineage>
</organism>
<comment type="caution">
    <text evidence="2">The sequence shown here is derived from an EMBL/GenBank/DDBJ whole genome shotgun (WGS) entry which is preliminary data.</text>
</comment>
<dbReference type="EMBL" id="JABZXO010000007">
    <property type="protein sequence ID" value="MBF1657158.1"/>
    <property type="molecule type" value="Genomic_DNA"/>
</dbReference>